<sequence length="106" mass="11814">MGAVIDALTLERTKPPSRTSLPAPSYDQESLEARELGSTARKKQEFHSRVFESPGRACWRIVFPYYIEANLEETSPSILSQLDFIVSSNVPTTDNDVNQALDILAD</sequence>
<dbReference type="AlphaFoldDB" id="A0A7R8CQS7"/>
<evidence type="ECO:0000313" key="1">
    <source>
        <dbReference type="EMBL" id="CAF2898089.1"/>
    </source>
</evidence>
<name>A0A7R8CQS7_LEPSM</name>
<keyword evidence="2" id="KW-1185">Reference proteome</keyword>
<evidence type="ECO:0000313" key="2">
    <source>
        <dbReference type="Proteomes" id="UP000675881"/>
    </source>
</evidence>
<dbReference type="EMBL" id="HG994582">
    <property type="protein sequence ID" value="CAF2898089.1"/>
    <property type="molecule type" value="Genomic_DNA"/>
</dbReference>
<reference evidence="1" key="1">
    <citation type="submission" date="2021-02" db="EMBL/GenBank/DDBJ databases">
        <authorList>
            <person name="Bekaert M."/>
        </authorList>
    </citation>
    <scope>NUCLEOTIDE SEQUENCE</scope>
    <source>
        <strain evidence="1">IoA-00</strain>
    </source>
</reference>
<dbReference type="Proteomes" id="UP000675881">
    <property type="component" value="Chromosome 3"/>
</dbReference>
<proteinExistence type="predicted"/>
<organism evidence="1 2">
    <name type="scientific">Lepeophtheirus salmonis</name>
    <name type="common">Salmon louse</name>
    <name type="synonym">Caligus salmonis</name>
    <dbReference type="NCBI Taxonomy" id="72036"/>
    <lineage>
        <taxon>Eukaryota</taxon>
        <taxon>Metazoa</taxon>
        <taxon>Ecdysozoa</taxon>
        <taxon>Arthropoda</taxon>
        <taxon>Crustacea</taxon>
        <taxon>Multicrustacea</taxon>
        <taxon>Hexanauplia</taxon>
        <taxon>Copepoda</taxon>
        <taxon>Siphonostomatoida</taxon>
        <taxon>Caligidae</taxon>
        <taxon>Lepeophtheirus</taxon>
    </lineage>
</organism>
<protein>
    <submittedName>
        <fullName evidence="1">(salmon louse) hypothetical protein</fullName>
    </submittedName>
</protein>
<gene>
    <name evidence="1" type="ORF">LSAA_7876</name>
</gene>
<accession>A0A7R8CQS7</accession>